<sequence length="183" mass="19551">MRIGFLPTLLTLLLVFALSVVVVYAEPAKVDRQGADDVFDNQGRSGVVTDTPATPTLSEQACRDALPPVRSPCNASKRHRSTVFVPALPCTTVKQLKEQVLAALGPDVVPGGQVANIRLGITSTTGAGGPGPVVQWLDNDKATADQLKLANCQILFISLKTPEGNWEPIDIPEPEPMDEDLEE</sequence>
<comment type="caution">
    <text evidence="2">The sequence shown here is derived from an EMBL/GenBank/DDBJ whole genome shotgun (WGS) entry which is preliminary data.</text>
</comment>
<evidence type="ECO:0000256" key="1">
    <source>
        <dbReference type="SAM" id="SignalP"/>
    </source>
</evidence>
<organism evidence="2 3">
    <name type="scientific">Tieghemiomyces parasiticus</name>
    <dbReference type="NCBI Taxonomy" id="78921"/>
    <lineage>
        <taxon>Eukaryota</taxon>
        <taxon>Fungi</taxon>
        <taxon>Fungi incertae sedis</taxon>
        <taxon>Zoopagomycota</taxon>
        <taxon>Kickxellomycotina</taxon>
        <taxon>Dimargaritomycetes</taxon>
        <taxon>Dimargaritales</taxon>
        <taxon>Dimargaritaceae</taxon>
        <taxon>Tieghemiomyces</taxon>
    </lineage>
</organism>
<feature type="chain" id="PRO_5040762532" evidence="1">
    <location>
        <begin position="26"/>
        <end position="183"/>
    </location>
</feature>
<keyword evidence="1" id="KW-0732">Signal</keyword>
<dbReference type="EMBL" id="JANBPT010001231">
    <property type="protein sequence ID" value="KAJ1909278.1"/>
    <property type="molecule type" value="Genomic_DNA"/>
</dbReference>
<accession>A0A9W8DLV3</accession>
<name>A0A9W8DLV3_9FUNG</name>
<protein>
    <submittedName>
        <fullName evidence="2">Uncharacterized protein</fullName>
    </submittedName>
</protein>
<keyword evidence="3" id="KW-1185">Reference proteome</keyword>
<dbReference type="AlphaFoldDB" id="A0A9W8DLV3"/>
<evidence type="ECO:0000313" key="2">
    <source>
        <dbReference type="EMBL" id="KAJ1909278.1"/>
    </source>
</evidence>
<evidence type="ECO:0000313" key="3">
    <source>
        <dbReference type="Proteomes" id="UP001150569"/>
    </source>
</evidence>
<reference evidence="2" key="1">
    <citation type="submission" date="2022-07" db="EMBL/GenBank/DDBJ databases">
        <title>Phylogenomic reconstructions and comparative analyses of Kickxellomycotina fungi.</title>
        <authorList>
            <person name="Reynolds N.K."/>
            <person name="Stajich J.E."/>
            <person name="Barry K."/>
            <person name="Grigoriev I.V."/>
            <person name="Crous P."/>
            <person name="Smith M.E."/>
        </authorList>
    </citation>
    <scope>NUCLEOTIDE SEQUENCE</scope>
    <source>
        <strain evidence="2">RSA 861</strain>
    </source>
</reference>
<gene>
    <name evidence="2" type="ORF">IWQ60_011256</name>
</gene>
<dbReference type="Proteomes" id="UP001150569">
    <property type="component" value="Unassembled WGS sequence"/>
</dbReference>
<proteinExistence type="predicted"/>
<feature type="signal peptide" evidence="1">
    <location>
        <begin position="1"/>
        <end position="25"/>
    </location>
</feature>